<gene>
    <name evidence="2" type="ORF">GXW78_04770</name>
</gene>
<dbReference type="EMBL" id="JAAEDI010000004">
    <property type="protein sequence ID" value="MBR0648964.1"/>
    <property type="molecule type" value="Genomic_DNA"/>
</dbReference>
<dbReference type="RefSeq" id="WP_211866500.1">
    <property type="nucleotide sequence ID" value="NZ_JAAEDI010000004.1"/>
</dbReference>
<evidence type="ECO:0000313" key="2">
    <source>
        <dbReference type="EMBL" id="MBR0648964.1"/>
    </source>
</evidence>
<accession>A0ABS5ED64</accession>
<proteinExistence type="predicted"/>
<sequence length="93" mass="9641">MHRTTLMALLLATACAEPPPARIVAPSAPLPAPVPIGTPEEQAARRLQRALGQSGQGDPARQTGEPRQAPFDIGGQGQGPVMPDQVSPAFRGL</sequence>
<keyword evidence="3" id="KW-1185">Reference proteome</keyword>
<protein>
    <recommendedName>
        <fullName evidence="4">Lipoprotein</fullName>
    </recommendedName>
</protein>
<organism evidence="2 3">
    <name type="scientific">Neoroseomonas terrae</name>
    <dbReference type="NCBI Taxonomy" id="424799"/>
    <lineage>
        <taxon>Bacteria</taxon>
        <taxon>Pseudomonadati</taxon>
        <taxon>Pseudomonadota</taxon>
        <taxon>Alphaproteobacteria</taxon>
        <taxon>Acetobacterales</taxon>
        <taxon>Acetobacteraceae</taxon>
        <taxon>Neoroseomonas</taxon>
    </lineage>
</organism>
<feature type="region of interest" description="Disordered" evidence="1">
    <location>
        <begin position="46"/>
        <end position="93"/>
    </location>
</feature>
<reference evidence="3" key="1">
    <citation type="journal article" date="2021" name="Syst. Appl. Microbiol.">
        <title>Roseomonas hellenica sp. nov., isolated from roots of wild-growing Alkanna tinctoria.</title>
        <authorList>
            <person name="Rat A."/>
            <person name="Naranjo H.D."/>
            <person name="Lebbe L."/>
            <person name="Cnockaert M."/>
            <person name="Krigas N."/>
            <person name="Grigoriadou K."/>
            <person name="Maloupa E."/>
            <person name="Willems A."/>
        </authorList>
    </citation>
    <scope>NUCLEOTIDE SEQUENCE [LARGE SCALE GENOMIC DNA]</scope>
    <source>
        <strain evidence="3">LMG 31159</strain>
    </source>
</reference>
<dbReference type="Proteomes" id="UP000698752">
    <property type="component" value="Unassembled WGS sequence"/>
</dbReference>
<dbReference type="PROSITE" id="PS51257">
    <property type="entry name" value="PROKAR_LIPOPROTEIN"/>
    <property type="match status" value="1"/>
</dbReference>
<name>A0ABS5ED64_9PROT</name>
<evidence type="ECO:0000256" key="1">
    <source>
        <dbReference type="SAM" id="MobiDB-lite"/>
    </source>
</evidence>
<evidence type="ECO:0008006" key="4">
    <source>
        <dbReference type="Google" id="ProtNLM"/>
    </source>
</evidence>
<comment type="caution">
    <text evidence="2">The sequence shown here is derived from an EMBL/GenBank/DDBJ whole genome shotgun (WGS) entry which is preliminary data.</text>
</comment>
<evidence type="ECO:0000313" key="3">
    <source>
        <dbReference type="Proteomes" id="UP000698752"/>
    </source>
</evidence>